<sequence length="229" mass="26080">MNALLQTPPDGGTVYAETNLNYLFPEPLNTITSCFFLLIAVYWTVKLWGNFKCHHFLSASLVVLYIGGIGGTTYHGFRRWPIFIMMDWMPIMVLCISAGVYFLAKITRWYFAAMVIAVYAVFQLFIRKFFSGGDIQIFININYALMAAIVLFPVLGYLIKTQWQNGKWVGLALLAFVFALTFRIADKFELLSVGTHFLWHTFGAIACFCMLNYIYLINAKAISPPTPKQ</sequence>
<evidence type="ECO:0000313" key="3">
    <source>
        <dbReference type="Proteomes" id="UP000594759"/>
    </source>
</evidence>
<dbReference type="AlphaFoldDB" id="A0A7S9Q0Q7"/>
<name>A0A7S9Q0Q7_9SPHI</name>
<gene>
    <name evidence="2" type="ORF">IZT61_11310</name>
</gene>
<organism evidence="2 3">
    <name type="scientific">Pedobacter endophyticus</name>
    <dbReference type="NCBI Taxonomy" id="2789740"/>
    <lineage>
        <taxon>Bacteria</taxon>
        <taxon>Pseudomonadati</taxon>
        <taxon>Bacteroidota</taxon>
        <taxon>Sphingobacteriia</taxon>
        <taxon>Sphingobacteriales</taxon>
        <taxon>Sphingobacteriaceae</taxon>
        <taxon>Pedobacter</taxon>
    </lineage>
</organism>
<proteinExistence type="predicted"/>
<dbReference type="Proteomes" id="UP000594759">
    <property type="component" value="Chromosome"/>
</dbReference>
<feature type="transmembrane region" description="Helical" evidence="1">
    <location>
        <begin position="168"/>
        <end position="185"/>
    </location>
</feature>
<dbReference type="KEGG" id="pex:IZT61_11310"/>
<keyword evidence="1" id="KW-1133">Transmembrane helix</keyword>
<evidence type="ECO:0000313" key="2">
    <source>
        <dbReference type="EMBL" id="QPH41853.1"/>
    </source>
</evidence>
<feature type="transmembrane region" description="Helical" evidence="1">
    <location>
        <begin position="109"/>
        <end position="126"/>
    </location>
</feature>
<evidence type="ECO:0000256" key="1">
    <source>
        <dbReference type="SAM" id="Phobius"/>
    </source>
</evidence>
<feature type="transmembrane region" description="Helical" evidence="1">
    <location>
        <begin position="30"/>
        <end position="49"/>
    </location>
</feature>
<keyword evidence="1" id="KW-0472">Membrane</keyword>
<feature type="transmembrane region" description="Helical" evidence="1">
    <location>
        <begin position="138"/>
        <end position="159"/>
    </location>
</feature>
<dbReference type="EMBL" id="CP064939">
    <property type="protein sequence ID" value="QPH41853.1"/>
    <property type="molecule type" value="Genomic_DNA"/>
</dbReference>
<feature type="transmembrane region" description="Helical" evidence="1">
    <location>
        <begin position="197"/>
        <end position="216"/>
    </location>
</feature>
<reference evidence="2 3" key="1">
    <citation type="submission" date="2020-11" db="EMBL/GenBank/DDBJ databases">
        <title>Pedobacter endophytica, an endophytic bacteria isolated form Carex pumila.</title>
        <authorList>
            <person name="Peng Y."/>
            <person name="Jiang L."/>
            <person name="Lee J."/>
        </authorList>
    </citation>
    <scope>NUCLEOTIDE SEQUENCE [LARGE SCALE GENOMIC DNA]</scope>
    <source>
        <strain evidence="2 3">JBR3-12</strain>
    </source>
</reference>
<evidence type="ECO:0008006" key="4">
    <source>
        <dbReference type="Google" id="ProtNLM"/>
    </source>
</evidence>
<protein>
    <recommendedName>
        <fullName evidence="4">Hemolysin III</fullName>
    </recommendedName>
</protein>
<accession>A0A7S9Q0Q7</accession>
<keyword evidence="3" id="KW-1185">Reference proteome</keyword>
<feature type="transmembrane region" description="Helical" evidence="1">
    <location>
        <begin position="80"/>
        <end position="102"/>
    </location>
</feature>
<feature type="transmembrane region" description="Helical" evidence="1">
    <location>
        <begin position="56"/>
        <end position="74"/>
    </location>
</feature>
<keyword evidence="1" id="KW-0812">Transmembrane</keyword>